<keyword evidence="2" id="KW-0677">Repeat</keyword>
<evidence type="ECO:0000256" key="3">
    <source>
        <dbReference type="ARBA" id="ARBA00072275"/>
    </source>
</evidence>
<feature type="compositionally biased region" description="Polar residues" evidence="5">
    <location>
        <begin position="2704"/>
        <end position="2713"/>
    </location>
</feature>
<feature type="compositionally biased region" description="Basic and acidic residues" evidence="5">
    <location>
        <begin position="863"/>
        <end position="880"/>
    </location>
</feature>
<dbReference type="Pfam" id="PF24993">
    <property type="entry name" value="GNC1_N"/>
    <property type="match status" value="1"/>
</dbReference>
<organism evidence="7 8">
    <name type="scientific">Mortierella isabellina</name>
    <name type="common">Filamentous fungus</name>
    <name type="synonym">Umbelopsis isabellina</name>
    <dbReference type="NCBI Taxonomy" id="91625"/>
    <lineage>
        <taxon>Eukaryota</taxon>
        <taxon>Fungi</taxon>
        <taxon>Fungi incertae sedis</taxon>
        <taxon>Mucoromycota</taxon>
        <taxon>Mucoromycotina</taxon>
        <taxon>Umbelopsidomycetes</taxon>
        <taxon>Umbelopsidales</taxon>
        <taxon>Umbelopsidaceae</taxon>
        <taxon>Umbelopsis</taxon>
    </lineage>
</organism>
<dbReference type="InterPro" id="IPR057546">
    <property type="entry name" value="HEAT_GCN1"/>
</dbReference>
<sequence>MTDSEGELSWPEYLKARVMLNITRSSVGDRLDFLQHSLLIRLRRHDLPEEALPGLLHLVFLTYTRYQDRDSRLAVLEVLKELNKWNAPVFQPTMVSALAREVERTNKQAADGTFATAAAHRFTLLTWVNLLLSQNLKGTDDIKSSEIANKLAKSQAILLSGLAEEKRKGIRNSAFSDTRRCIRQNASFIPALIDSLVSDAATIIPSYRNTVLVGTIVDCALRLKGKKIDGKAMVEQKKADLIQFYLQSVISSKTAVPTAAMVALNDFVRNNITEDNFEKNLMPVLEKMMLRAPELVLRDLAHMMPALSFDPSSLFANKLVEPLLNHMRSTSASSRTDAALLWQALCKICHDETHLSTICTNAGKALISGKVNSWEHRVLVYQSLASLSESKLPEVSQKAIEVYLTMVAKESNEQALAIAIQGLGSHISVLTSSAEVMSKHQQVVDKSLKAMVTGLASTKPLARKAWAMALGHIVLSAPQNGEHLAPVLPPLLTALFSTFKKIADKPLAFKDGPLEAYILVAIVSGHINSWGSVPANIATILKNEKYPSSILACNTKPSFFLLDRVYTKAVTADEGRWFVLALESVLANTSLESLEKNSATNHAAQATIWAITSHPEHAVRREAYNATKRLAQKVPEKSGEIIRTGLNSWLHDIENQAKDSVAFTSLNNQELIVEERAYRLSRVLTAISSFDPSLDTIIKERELMKSFILSHHQYIVSPNDKYNWITLLQRASVNPGSVVENHVDILRETISSNTADINQSKLFYKAAISATSTIVFVAPAATLEVVMEMIHGDLDAQQLKGIGLQEIAIWHTPEDQVYVDVLKRGNKNAVEDRNRKDYAEKKWEQSVREELAKKKGGNAGPKLTKEEQATLDAQRRKEKEIRSNVQKVHDKIVRGLHLVEAIVDGNTSDVAQYLVELIRLITKLAARKAGALVGESIFDTYIHIGHCTDESLETIRTVLGVATLRSMNFEPIPDRWTQEPLLDLVLRVMYRLRFITERAPLSSSSFAYCFPLLHRVITESGIACNKNTEEGKENALEQISIAVDIIGFHCANGAESLLPRQEMIESLLLTIKEFPQCAKTAKTSLVDLCDAMGELATPSEINILLQGVLSGESLVRVAALNGLEPLDLTDIDYSDELWIGCHDDEEVNAKLAKQIWDENAMDVDENYADTLLNYLVHDTAFVRVAAGKAFASAAQIWPDTIIAALQAVFAKYSVLARPLVPEYDEFGMVKPDSLNRQDPWEARAGLAMGLKEVGPHIDVSNVQSLINFLIHEQGLGDRHETVRQRMLEAGLSVVNEFGPDHVQIVLAPFEEYLSGNSTSNSEAEDYIRQGVVILYGAAAGYLEPGDPKVRNAVDKLIETLDTPSEAVQSAVADCLPNLIKMIKDDAPKLIEILLEKLVKGEKYAHRRGAAFGLAGVVKGRGIIALKEFGVMQALKDAVDNKKIYQYRQGALFAFETLSQTLGRLFEPYVIQVLPMLLTCFGDSNAEVREATSDASRVIMSKISGHCVKLILPTLLAGLDDRQWRAKKGSVELLGSMAYCAPKQLSISLPTIVPRITEVLADSHAQVQSAANKSLMLFGEVISNPEIQQLVPTLLDALSDPNKKTKSALTALLQTAFVHYIDSPSLALVIPILERGLKERSTEIKTKSAQIVGNMSSLTDQKDLVPYLPRLMPGVKEVLVDPVPDARATAAKALGSLVEKLGEDNFPDLVSDLIDTLKVDGGGVDRQGAAQGLSEVLAGLGLERLDGLLPEIIANADSPRSYVREGFISLLIYLPATFGTRFQPYLGRIIPPILMGLADESEFVRDASLRAGRMIVMNYATKAVDLLLPELEKGLFDDNWRIRQSSVQLVGDLLFRITGQTNKATAAAMMMDEANEKEDDDEEEAVGPELGKKALLDVLGKDKRDRVLAALYIVRQDTSGLVRQASLIVWKSIVSNTPRTLKDILPVMMSIIIRNLASPSYDRRTVAARTLGDLVRKLGESILLEILPILEEGLESNDEDTRQGVSIALSEIMATAGRVQVNDYVDSIIPSVRKALCDSSAEVREAAAQAFDTLHQCVGPKAIDEILPTLLNMLQSSDEASVHALEALKEIMAVRANVVFPVLIPTLITTPISAFNARALGSLATVAGSALNRRITTILNALMNSLSVEEDEETIQQLKDTTRSILLSIEDEEGLHTLMAMLQEYARSDNPIKRTGACETAGIFYSESKLDASRYVSDWFRILISLFDDRIPEVVKAAWTALSSVSKSVKKDDLDGLVSHVRRAVKAAGVAGVDVPGFCLPKGISPVLPIFLNGLMYGSTDIREQSALGVGDLISRTSGDALKPFVTQITGPLIRIMGDRYPPQVKAAILQTLSMLLSKVPTYLKPFLPQLQRTFIKSLTDPSSGIVRARAGSALGILISLQTRVDPLISELVSGIKAAEPGVKETMMNALQTVVEKAGSDLSDASKKGVLTVMSEGLGDHEDGTVVAAARLLGCVTKSLSSEETKYIIQTHVLIEQAPPLGSTLAVNAMLVDSPSQFEDLEITDEILEKILTDLSSEKPKIPEAAILALGKFLMTTEYQRTEIIEKIAKALADIIGQKTAGVGETRRLALVVVRAVGRRYPGLLEPYLDQLVPPTMGCVRDRNIPVKLTAERAVMYLFRLLEGEETLQSYLSTVDATAQRNIGDYHRRILSKLVSQEQQRLSQLHGAADEEAEEEDSEVWAVGSQASFETNDD</sequence>
<feature type="repeat" description="HEAT" evidence="4">
    <location>
        <begin position="1551"/>
        <end position="1589"/>
    </location>
</feature>
<dbReference type="InterPro" id="IPR056810">
    <property type="entry name" value="GNC1-like_N"/>
</dbReference>
<feature type="region of interest" description="Disordered" evidence="5">
    <location>
        <begin position="2681"/>
        <end position="2713"/>
    </location>
</feature>
<dbReference type="GO" id="GO:0005829">
    <property type="term" value="C:cytosol"/>
    <property type="evidence" value="ECO:0007669"/>
    <property type="project" value="TreeGrafter"/>
</dbReference>
<dbReference type="InterPro" id="IPR016024">
    <property type="entry name" value="ARM-type_fold"/>
</dbReference>
<evidence type="ECO:0000256" key="2">
    <source>
        <dbReference type="ARBA" id="ARBA00022737"/>
    </source>
</evidence>
<comment type="similarity">
    <text evidence="1">Belongs to the GCN1 family.</text>
</comment>
<dbReference type="Pfam" id="PF12074">
    <property type="entry name" value="Gcn1_N"/>
    <property type="match status" value="1"/>
</dbReference>
<feature type="domain" description="TOG" evidence="6">
    <location>
        <begin position="1876"/>
        <end position="2086"/>
    </location>
</feature>
<dbReference type="Proteomes" id="UP000654370">
    <property type="component" value="Unassembled WGS sequence"/>
</dbReference>
<dbReference type="Pfam" id="PF23271">
    <property type="entry name" value="HEAT_GCN1"/>
    <property type="match status" value="1"/>
</dbReference>
<dbReference type="FunFam" id="1.25.10.10:FF:000090">
    <property type="entry name" value="eIF-2-alpha kinase activator GCN1"/>
    <property type="match status" value="1"/>
</dbReference>
<dbReference type="Pfam" id="PF25801">
    <property type="entry name" value="HEAT_GCN1_C_2"/>
    <property type="match status" value="1"/>
</dbReference>
<keyword evidence="8" id="KW-1185">Reference proteome</keyword>
<feature type="region of interest" description="Disordered" evidence="5">
    <location>
        <begin position="851"/>
        <end position="880"/>
    </location>
</feature>
<dbReference type="SUPFAM" id="SSF48371">
    <property type="entry name" value="ARM repeat"/>
    <property type="match status" value="5"/>
</dbReference>
<dbReference type="SMART" id="SM01349">
    <property type="entry name" value="TOG"/>
    <property type="match status" value="2"/>
</dbReference>
<protein>
    <recommendedName>
        <fullName evidence="3">eIF-2-alpha kinase activator GCN1</fullName>
    </recommendedName>
</protein>
<evidence type="ECO:0000313" key="7">
    <source>
        <dbReference type="EMBL" id="KAG2178035.1"/>
    </source>
</evidence>
<dbReference type="Pfam" id="PF24916">
    <property type="entry name" value="HEAT_GCN1_fung"/>
    <property type="match status" value="1"/>
</dbReference>
<gene>
    <name evidence="7" type="ORF">INT43_003288</name>
</gene>
<dbReference type="Pfam" id="PF24984">
    <property type="entry name" value="HEAT_EF3_GNC1"/>
    <property type="match status" value="1"/>
</dbReference>
<dbReference type="GO" id="GO:0034198">
    <property type="term" value="P:cellular response to amino acid starvation"/>
    <property type="evidence" value="ECO:0007669"/>
    <property type="project" value="TreeGrafter"/>
</dbReference>
<comment type="caution">
    <text evidence="7">The sequence shown here is derived from an EMBL/GenBank/DDBJ whole genome shotgun (WGS) entry which is preliminary data.</text>
</comment>
<dbReference type="PANTHER" id="PTHR23346">
    <property type="entry name" value="TRANSLATIONAL ACTIVATOR GCN1-RELATED"/>
    <property type="match status" value="1"/>
</dbReference>
<dbReference type="Pfam" id="PF13513">
    <property type="entry name" value="HEAT_EZ"/>
    <property type="match status" value="1"/>
</dbReference>
<evidence type="ECO:0000256" key="5">
    <source>
        <dbReference type="SAM" id="MobiDB-lite"/>
    </source>
</evidence>
<reference evidence="7" key="1">
    <citation type="submission" date="2020-12" db="EMBL/GenBank/DDBJ databases">
        <title>Metabolic potential, ecology and presence of endohyphal bacteria is reflected in genomic diversity of Mucoromycotina.</title>
        <authorList>
            <person name="Muszewska A."/>
            <person name="Okrasinska A."/>
            <person name="Steczkiewicz K."/>
            <person name="Drgas O."/>
            <person name="Orlowska M."/>
            <person name="Perlinska-Lenart U."/>
            <person name="Aleksandrzak-Piekarczyk T."/>
            <person name="Szatraj K."/>
            <person name="Zielenkiewicz U."/>
            <person name="Pilsyk S."/>
            <person name="Malc E."/>
            <person name="Mieczkowski P."/>
            <person name="Kruszewska J.S."/>
            <person name="Biernat P."/>
            <person name="Pawlowska J."/>
        </authorList>
    </citation>
    <scope>NUCLEOTIDE SEQUENCE</scope>
    <source>
        <strain evidence="7">WA0000067209</strain>
    </source>
</reference>
<dbReference type="GO" id="GO:0030295">
    <property type="term" value="F:protein kinase activator activity"/>
    <property type="evidence" value="ECO:0007669"/>
    <property type="project" value="UniProtKB-ARBA"/>
</dbReference>
<dbReference type="FunFam" id="1.25.10.10:FF:000096">
    <property type="entry name" value="eIF-2-alpha kinase activator gcn1"/>
    <property type="match status" value="1"/>
</dbReference>
<evidence type="ECO:0000313" key="8">
    <source>
        <dbReference type="Proteomes" id="UP000654370"/>
    </source>
</evidence>
<dbReference type="GO" id="GO:1904688">
    <property type="term" value="P:regulation of cytoplasmic translational initiation"/>
    <property type="evidence" value="ECO:0007669"/>
    <property type="project" value="UniProtKB-ARBA"/>
</dbReference>
<feature type="compositionally biased region" description="Acidic residues" evidence="5">
    <location>
        <begin position="2689"/>
        <end position="2698"/>
    </location>
</feature>
<dbReference type="OrthoDB" id="5148094at2759"/>
<feature type="repeat" description="HEAT" evidence="4">
    <location>
        <begin position="2027"/>
        <end position="2064"/>
    </location>
</feature>
<feature type="domain" description="TOG" evidence="6">
    <location>
        <begin position="1377"/>
        <end position="1610"/>
    </location>
</feature>
<dbReference type="EMBL" id="JAEPQZ010000008">
    <property type="protein sequence ID" value="KAG2178035.1"/>
    <property type="molecule type" value="Genomic_DNA"/>
</dbReference>
<dbReference type="InterPro" id="IPR021133">
    <property type="entry name" value="HEAT_type_2"/>
</dbReference>
<dbReference type="InterPro" id="IPR034085">
    <property type="entry name" value="TOG"/>
</dbReference>
<evidence type="ECO:0000256" key="4">
    <source>
        <dbReference type="PROSITE-ProRule" id="PRU00103"/>
    </source>
</evidence>
<dbReference type="InterPro" id="IPR056809">
    <property type="entry name" value="HEAT_GCN1_fung"/>
</dbReference>
<dbReference type="PANTHER" id="PTHR23346:SF7">
    <property type="entry name" value="STALLED RIBOSOME SENSOR GCN1"/>
    <property type="match status" value="1"/>
</dbReference>
<dbReference type="InterPro" id="IPR011989">
    <property type="entry name" value="ARM-like"/>
</dbReference>
<evidence type="ECO:0000259" key="6">
    <source>
        <dbReference type="SMART" id="SM01349"/>
    </source>
</evidence>
<dbReference type="InterPro" id="IPR022716">
    <property type="entry name" value="Gcn1_N"/>
</dbReference>
<name>A0A8H7PQQ3_MORIS</name>
<proteinExistence type="inferred from homology"/>
<dbReference type="PROSITE" id="PS50077">
    <property type="entry name" value="HEAT_REPEAT"/>
    <property type="match status" value="3"/>
</dbReference>
<dbReference type="Pfam" id="PF24987">
    <property type="entry name" value="HEAT_EF3_N"/>
    <property type="match status" value="2"/>
</dbReference>
<evidence type="ECO:0000256" key="1">
    <source>
        <dbReference type="ARBA" id="ARBA00007366"/>
    </source>
</evidence>
<dbReference type="Gene3D" id="1.25.10.10">
    <property type="entry name" value="Leucine-rich Repeat Variant"/>
    <property type="match status" value="7"/>
</dbReference>
<feature type="repeat" description="HEAT" evidence="4">
    <location>
        <begin position="1670"/>
        <end position="1708"/>
    </location>
</feature>
<accession>A0A8H7PQQ3</accession>